<feature type="compositionally biased region" description="Polar residues" evidence="1">
    <location>
        <begin position="141"/>
        <end position="154"/>
    </location>
</feature>
<organism evidence="2 3">
    <name type="scientific">Glomerella acutata</name>
    <name type="common">Colletotrichum acutatum</name>
    <dbReference type="NCBI Taxonomy" id="27357"/>
    <lineage>
        <taxon>Eukaryota</taxon>
        <taxon>Fungi</taxon>
        <taxon>Dikarya</taxon>
        <taxon>Ascomycota</taxon>
        <taxon>Pezizomycotina</taxon>
        <taxon>Sordariomycetes</taxon>
        <taxon>Hypocreomycetidae</taxon>
        <taxon>Glomerellales</taxon>
        <taxon>Glomerellaceae</taxon>
        <taxon>Colletotrichum</taxon>
        <taxon>Colletotrichum acutatum species complex</taxon>
    </lineage>
</organism>
<keyword evidence="3" id="KW-1185">Reference proteome</keyword>
<sequence>MNGRQVVSWGTKSQATQSQIVSHALYEPDTKWHYRECGVTYKREGVEKRFFHFIPRSETSAAMDGGLIDLQIFRSYARRSRAPQLEHFRGQDQYGITSPTGGLVESPQDLTFYDWVLVDPENLKALNLVSEAHYEELMASNAQSGQLPNRPKTPNHNETENFTRTRPRPLGLESLDGLVFQDSNTNRNSMRERQNSAAEIDIYLETPPKLAPPALNPTRMPQPSKLARENRKVSDPFRPLLMLPDFEPSICRQSLESTRAPSVTPSLLPYIDESSGGDEFELGVARQLPKTNARRPLPSPPRALPASSSDYDMTPPSTGGSEYIAAARSNVMRLRGSSIGSLNFSGHSGRDPRGVGSDPGMTSTVVNSDNMSLSEGEWLKRTPSPLRRRHGRLNLNK</sequence>
<dbReference type="Proteomes" id="UP001244207">
    <property type="component" value="Unassembled WGS sequence"/>
</dbReference>
<feature type="region of interest" description="Disordered" evidence="1">
    <location>
        <begin position="288"/>
        <end position="320"/>
    </location>
</feature>
<evidence type="ECO:0000313" key="3">
    <source>
        <dbReference type="Proteomes" id="UP001244207"/>
    </source>
</evidence>
<reference evidence="2" key="1">
    <citation type="submission" date="2021-12" db="EMBL/GenBank/DDBJ databases">
        <title>Comparative genomics, transcriptomics and evolutionary studies reveal genomic signatures of adaptation to plant cell wall in hemibiotrophic fungi.</title>
        <authorList>
            <consortium name="DOE Joint Genome Institute"/>
            <person name="Baroncelli R."/>
            <person name="Diaz J.F."/>
            <person name="Benocci T."/>
            <person name="Peng M."/>
            <person name="Battaglia E."/>
            <person name="Haridas S."/>
            <person name="Andreopoulos W."/>
            <person name="Labutti K."/>
            <person name="Pangilinan J."/>
            <person name="Floch G.L."/>
            <person name="Makela M.R."/>
            <person name="Henrissat B."/>
            <person name="Grigoriev I.V."/>
            <person name="Crouch J.A."/>
            <person name="De Vries R.P."/>
            <person name="Sukno S.A."/>
            <person name="Thon M.R."/>
        </authorList>
    </citation>
    <scope>NUCLEOTIDE SEQUENCE</scope>
    <source>
        <strain evidence="2">CBS 112980</strain>
    </source>
</reference>
<accession>A0AAD8ULG1</accession>
<feature type="region of interest" description="Disordered" evidence="1">
    <location>
        <begin position="341"/>
        <end position="397"/>
    </location>
</feature>
<feature type="compositionally biased region" description="Polar residues" evidence="1">
    <location>
        <begin position="360"/>
        <end position="373"/>
    </location>
</feature>
<proteinExistence type="predicted"/>
<dbReference type="AlphaFoldDB" id="A0AAD8ULG1"/>
<gene>
    <name evidence="2" type="ORF">BDZ83DRAFT_720432</name>
</gene>
<feature type="region of interest" description="Disordered" evidence="1">
    <location>
        <begin position="141"/>
        <end position="170"/>
    </location>
</feature>
<feature type="compositionally biased region" description="Basic residues" evidence="1">
    <location>
        <begin position="386"/>
        <end position="397"/>
    </location>
</feature>
<comment type="caution">
    <text evidence="2">The sequence shown here is derived from an EMBL/GenBank/DDBJ whole genome shotgun (WGS) entry which is preliminary data.</text>
</comment>
<dbReference type="RefSeq" id="XP_060363768.1">
    <property type="nucleotide sequence ID" value="XM_060512271.1"/>
</dbReference>
<protein>
    <submittedName>
        <fullName evidence="2">Uncharacterized protein</fullName>
    </submittedName>
</protein>
<name>A0AAD8ULG1_GLOAC</name>
<evidence type="ECO:0000256" key="1">
    <source>
        <dbReference type="SAM" id="MobiDB-lite"/>
    </source>
</evidence>
<dbReference type="GeneID" id="85396169"/>
<feature type="region of interest" description="Disordered" evidence="1">
    <location>
        <begin position="208"/>
        <end position="230"/>
    </location>
</feature>
<dbReference type="EMBL" id="JAHMHS010000061">
    <property type="protein sequence ID" value="KAK1723713.1"/>
    <property type="molecule type" value="Genomic_DNA"/>
</dbReference>
<evidence type="ECO:0000313" key="2">
    <source>
        <dbReference type="EMBL" id="KAK1723713.1"/>
    </source>
</evidence>